<organism evidence="2 3">
    <name type="scientific">Massarina eburnea CBS 473.64</name>
    <dbReference type="NCBI Taxonomy" id="1395130"/>
    <lineage>
        <taxon>Eukaryota</taxon>
        <taxon>Fungi</taxon>
        <taxon>Dikarya</taxon>
        <taxon>Ascomycota</taxon>
        <taxon>Pezizomycotina</taxon>
        <taxon>Dothideomycetes</taxon>
        <taxon>Pleosporomycetidae</taxon>
        <taxon>Pleosporales</taxon>
        <taxon>Massarineae</taxon>
        <taxon>Massarinaceae</taxon>
        <taxon>Massarina</taxon>
    </lineage>
</organism>
<feature type="signal peptide" evidence="1">
    <location>
        <begin position="1"/>
        <end position="24"/>
    </location>
</feature>
<accession>A0A6A6RJ12</accession>
<dbReference type="EMBL" id="MU006809">
    <property type="protein sequence ID" value="KAF2635262.1"/>
    <property type="molecule type" value="Genomic_DNA"/>
</dbReference>
<dbReference type="OrthoDB" id="10511171at2759"/>
<feature type="chain" id="PRO_5025585441" evidence="1">
    <location>
        <begin position="25"/>
        <end position="190"/>
    </location>
</feature>
<evidence type="ECO:0000256" key="1">
    <source>
        <dbReference type="SAM" id="SignalP"/>
    </source>
</evidence>
<protein>
    <submittedName>
        <fullName evidence="2">Uncharacterized protein</fullName>
    </submittedName>
</protein>
<dbReference type="AlphaFoldDB" id="A0A6A6RJ12"/>
<evidence type="ECO:0000313" key="3">
    <source>
        <dbReference type="Proteomes" id="UP000799753"/>
    </source>
</evidence>
<name>A0A6A6RJ12_9PLEO</name>
<gene>
    <name evidence="2" type="ORF">P280DRAFT_523351</name>
</gene>
<evidence type="ECO:0000313" key="2">
    <source>
        <dbReference type="EMBL" id="KAF2635262.1"/>
    </source>
</evidence>
<keyword evidence="1" id="KW-0732">Signal</keyword>
<proteinExistence type="predicted"/>
<keyword evidence="3" id="KW-1185">Reference proteome</keyword>
<reference evidence="2" key="1">
    <citation type="journal article" date="2020" name="Stud. Mycol.">
        <title>101 Dothideomycetes genomes: a test case for predicting lifestyles and emergence of pathogens.</title>
        <authorList>
            <person name="Haridas S."/>
            <person name="Albert R."/>
            <person name="Binder M."/>
            <person name="Bloem J."/>
            <person name="Labutti K."/>
            <person name="Salamov A."/>
            <person name="Andreopoulos B."/>
            <person name="Baker S."/>
            <person name="Barry K."/>
            <person name="Bills G."/>
            <person name="Bluhm B."/>
            <person name="Cannon C."/>
            <person name="Castanera R."/>
            <person name="Culley D."/>
            <person name="Daum C."/>
            <person name="Ezra D."/>
            <person name="Gonzalez J."/>
            <person name="Henrissat B."/>
            <person name="Kuo A."/>
            <person name="Liang C."/>
            <person name="Lipzen A."/>
            <person name="Lutzoni F."/>
            <person name="Magnuson J."/>
            <person name="Mondo S."/>
            <person name="Nolan M."/>
            <person name="Ohm R."/>
            <person name="Pangilinan J."/>
            <person name="Park H.-J."/>
            <person name="Ramirez L."/>
            <person name="Alfaro M."/>
            <person name="Sun H."/>
            <person name="Tritt A."/>
            <person name="Yoshinaga Y."/>
            <person name="Zwiers L.-H."/>
            <person name="Turgeon B."/>
            <person name="Goodwin S."/>
            <person name="Spatafora J."/>
            <person name="Crous P."/>
            <person name="Grigoriev I."/>
        </authorList>
    </citation>
    <scope>NUCLEOTIDE SEQUENCE</scope>
    <source>
        <strain evidence="2">CBS 473.64</strain>
    </source>
</reference>
<sequence>MPNSHLSAIMKLITILLFVMTALSAPLSDAIPNTDVITLDTASIVKRADRWTFSIAIYETCTVAENLPEPIRFESVATGTFREPNGGMYFYLHHSDIHKKDFGIQLPYSISLTIGPMDSPGSAKMFMSKAGDDKNSCEWHAGNEAPGGGACGGCELKVPDGNSDPNYDYGAVKCTGSVHRERLFDCWWNA</sequence>
<dbReference type="Proteomes" id="UP000799753">
    <property type="component" value="Unassembled WGS sequence"/>
</dbReference>